<dbReference type="EMBL" id="NHYD01003320">
    <property type="protein sequence ID" value="PPQ80607.1"/>
    <property type="molecule type" value="Genomic_DNA"/>
</dbReference>
<dbReference type="OrthoDB" id="3350619at2759"/>
<reference evidence="1 2" key="1">
    <citation type="journal article" date="2018" name="Evol. Lett.">
        <title>Horizontal gene cluster transfer increased hallucinogenic mushroom diversity.</title>
        <authorList>
            <person name="Reynolds H.T."/>
            <person name="Vijayakumar V."/>
            <person name="Gluck-Thaler E."/>
            <person name="Korotkin H.B."/>
            <person name="Matheny P.B."/>
            <person name="Slot J.C."/>
        </authorList>
    </citation>
    <scope>NUCLEOTIDE SEQUENCE [LARGE SCALE GENOMIC DNA]</scope>
    <source>
        <strain evidence="1 2">2631</strain>
    </source>
</reference>
<name>A0A409WQ32_PSICY</name>
<accession>A0A409WQ32</accession>
<evidence type="ECO:0000313" key="1">
    <source>
        <dbReference type="EMBL" id="PPQ80607.1"/>
    </source>
</evidence>
<keyword evidence="2" id="KW-1185">Reference proteome</keyword>
<dbReference type="InParanoid" id="A0A409WQ32"/>
<comment type="caution">
    <text evidence="1">The sequence shown here is derived from an EMBL/GenBank/DDBJ whole genome shotgun (WGS) entry which is preliminary data.</text>
</comment>
<dbReference type="Proteomes" id="UP000283269">
    <property type="component" value="Unassembled WGS sequence"/>
</dbReference>
<organism evidence="1 2">
    <name type="scientific">Psilocybe cyanescens</name>
    <dbReference type="NCBI Taxonomy" id="93625"/>
    <lineage>
        <taxon>Eukaryota</taxon>
        <taxon>Fungi</taxon>
        <taxon>Dikarya</taxon>
        <taxon>Basidiomycota</taxon>
        <taxon>Agaricomycotina</taxon>
        <taxon>Agaricomycetes</taxon>
        <taxon>Agaricomycetidae</taxon>
        <taxon>Agaricales</taxon>
        <taxon>Agaricineae</taxon>
        <taxon>Strophariaceae</taxon>
        <taxon>Psilocybe</taxon>
    </lineage>
</organism>
<dbReference type="AlphaFoldDB" id="A0A409WQ32"/>
<sequence length="228" mass="25535">MAENTTRSWRAAIGTVYPDARRIFVTEKTSTIVQFRHIDYGMEKCSVIYSIPSLTATFNPSANVHASTIIDVWNLETVGEISRHIGDTWKYASPRKEKLGSINISVLLNLLVHQVAQDVISISGKINVLNRRPAYTWFRNRRIAPSGYAIAAARMAYNDLYTLWSMRVDRFFRNLSLLDMQPVNAIYKLAAIVLAFAVMANSTPVAKPAEMVDCDAEDIAARGLALCF</sequence>
<protein>
    <submittedName>
        <fullName evidence="1">Uncharacterized protein</fullName>
    </submittedName>
</protein>
<evidence type="ECO:0000313" key="2">
    <source>
        <dbReference type="Proteomes" id="UP000283269"/>
    </source>
</evidence>
<gene>
    <name evidence="1" type="ORF">CVT25_001569</name>
</gene>
<proteinExistence type="predicted"/>